<feature type="region of interest" description="Disordered" evidence="1">
    <location>
        <begin position="325"/>
        <end position="376"/>
    </location>
</feature>
<dbReference type="AlphaFoldDB" id="A0A843WF69"/>
<feature type="compositionally biased region" description="Gly residues" evidence="1">
    <location>
        <begin position="325"/>
        <end position="345"/>
    </location>
</feature>
<name>A0A843WF69_COLES</name>
<feature type="compositionally biased region" description="Polar residues" evidence="1">
    <location>
        <begin position="125"/>
        <end position="152"/>
    </location>
</feature>
<organism evidence="2 3">
    <name type="scientific">Colocasia esculenta</name>
    <name type="common">Wild taro</name>
    <name type="synonym">Arum esculentum</name>
    <dbReference type="NCBI Taxonomy" id="4460"/>
    <lineage>
        <taxon>Eukaryota</taxon>
        <taxon>Viridiplantae</taxon>
        <taxon>Streptophyta</taxon>
        <taxon>Embryophyta</taxon>
        <taxon>Tracheophyta</taxon>
        <taxon>Spermatophyta</taxon>
        <taxon>Magnoliopsida</taxon>
        <taxon>Liliopsida</taxon>
        <taxon>Araceae</taxon>
        <taxon>Aroideae</taxon>
        <taxon>Colocasieae</taxon>
        <taxon>Colocasia</taxon>
    </lineage>
</organism>
<feature type="region of interest" description="Disordered" evidence="1">
    <location>
        <begin position="77"/>
        <end position="97"/>
    </location>
</feature>
<sequence length="376" mass="41847">MYRTDGRNENYDNASEVLIGAKNIIKRMLDNEDRAIIACKQMHDYRLQLYHFGTSTAQRAAQILSPGDLDDVPLLPEFETPPAPKRQKKIVGARGRSKKHGISIADLEIIEEDIDDETPEPSDNVVYQTSNDSTSKTRQGQGQGASEDSGYNPNFIPHRRNWLMKKKMQEDWERQEKLRMEFETMEQASDTSSYASIEGYYQGQGGYLGYPQYPDASYYTGGGAYAQSTESDSHSHDSYESYGSYQVPEIPGYTPITIIYANTDAYSQYLTQYEAYYQHYMSWTDYGGDPAPFTSARLGWAWPVSAEPGLGSAGRTVTTTVAVFGGGSGGGGRQRWGRRGGPGGEEGFKRDGGRPKASCKNRKPKGAWSASLKPRI</sequence>
<reference evidence="2" key="1">
    <citation type="submission" date="2017-07" db="EMBL/GenBank/DDBJ databases">
        <title>Taro Niue Genome Assembly and Annotation.</title>
        <authorList>
            <person name="Atibalentja N."/>
            <person name="Keating K."/>
            <person name="Fields C.J."/>
        </authorList>
    </citation>
    <scope>NUCLEOTIDE SEQUENCE</scope>
    <source>
        <strain evidence="2">Niue_2</strain>
        <tissue evidence="2">Leaf</tissue>
    </source>
</reference>
<feature type="compositionally biased region" description="Acidic residues" evidence="1">
    <location>
        <begin position="110"/>
        <end position="120"/>
    </location>
</feature>
<comment type="caution">
    <text evidence="2">The sequence shown here is derived from an EMBL/GenBank/DDBJ whole genome shotgun (WGS) entry which is preliminary data.</text>
</comment>
<keyword evidence="3" id="KW-1185">Reference proteome</keyword>
<feature type="region of interest" description="Disordered" evidence="1">
    <location>
        <begin position="110"/>
        <end position="155"/>
    </location>
</feature>
<dbReference type="Proteomes" id="UP000652761">
    <property type="component" value="Unassembled WGS sequence"/>
</dbReference>
<feature type="compositionally biased region" description="Basic residues" evidence="1">
    <location>
        <begin position="85"/>
        <end position="97"/>
    </location>
</feature>
<protein>
    <submittedName>
        <fullName evidence="2">Uncharacterized protein</fullName>
    </submittedName>
</protein>
<evidence type="ECO:0000313" key="2">
    <source>
        <dbReference type="EMBL" id="MQM08349.1"/>
    </source>
</evidence>
<evidence type="ECO:0000313" key="3">
    <source>
        <dbReference type="Proteomes" id="UP000652761"/>
    </source>
</evidence>
<gene>
    <name evidence="2" type="ORF">Taro_041207</name>
</gene>
<dbReference type="EMBL" id="NMUH01004101">
    <property type="protein sequence ID" value="MQM08349.1"/>
    <property type="molecule type" value="Genomic_DNA"/>
</dbReference>
<accession>A0A843WF69</accession>
<evidence type="ECO:0000256" key="1">
    <source>
        <dbReference type="SAM" id="MobiDB-lite"/>
    </source>
</evidence>
<proteinExistence type="predicted"/>